<keyword evidence="14" id="KW-1185">Reference proteome</keyword>
<dbReference type="STRING" id="1054147.F4Q4W7"/>
<evidence type="ECO:0000256" key="2">
    <source>
        <dbReference type="ARBA" id="ARBA00022490"/>
    </source>
</evidence>
<organism evidence="13 14">
    <name type="scientific">Cavenderia fasciculata</name>
    <name type="common">Slime mold</name>
    <name type="synonym">Dictyostelium fasciculatum</name>
    <dbReference type="NCBI Taxonomy" id="261658"/>
    <lineage>
        <taxon>Eukaryota</taxon>
        <taxon>Amoebozoa</taxon>
        <taxon>Evosea</taxon>
        <taxon>Eumycetozoa</taxon>
        <taxon>Dictyostelia</taxon>
        <taxon>Acytosteliales</taxon>
        <taxon>Cavenderiaceae</taxon>
        <taxon>Cavenderia</taxon>
    </lineage>
</organism>
<keyword evidence="6 10" id="KW-0949">S-adenosyl-L-methionine</keyword>
<dbReference type="SUPFAM" id="SSF53335">
    <property type="entry name" value="S-adenosyl-L-methionine-dependent methyltransferases"/>
    <property type="match status" value="1"/>
</dbReference>
<feature type="region of interest" description="Disordered" evidence="11">
    <location>
        <begin position="960"/>
        <end position="1000"/>
    </location>
</feature>
<dbReference type="EMBL" id="GL883021">
    <property type="protein sequence ID" value="EGG17073.1"/>
    <property type="molecule type" value="Genomic_DNA"/>
</dbReference>
<evidence type="ECO:0000256" key="5">
    <source>
        <dbReference type="ARBA" id="ARBA00022679"/>
    </source>
</evidence>
<dbReference type="InterPro" id="IPR059073">
    <property type="entry name" value="TRMT11_N"/>
</dbReference>
<sequence length="1013" mass="116777">MCMGEREMGVILTKEQEKEYKRKRQSLGPGCHFNKSFMSMDDIMHDDVVFPKSRLKKHIVDPREEFPGDMVDEKKAGSLFIIKKQQHFNNSIKDLFGKHFTIVLDTSGESTDTHIRGIEMHITFESKSKKLIYLQNRINQERNKFVSVTSIGQLPYPTIIEDFQNGKVLSASVADRDPYSLSQEIELYSKLTGKSHKWFYQVAFTMDDWLLEFISQVGSNFSSKLSKFAANNIIWPGFHVIVRGRVREILLGMGLNSSKHYRVDDKGEILFEKEIEDASKFPLQIENSKTYGQLYLGMSFPIIENATIGSKITSHYCVILDLAGESTEEKIIGVQFHITFFGKDKKLRFLQKRISARRSKFLSIEDMGKMEMPTIINDQSGFERFVLNDQVYLGILEKVVFMDPKNSAGNIHKWYAYLIFKMYEWVPQYIKQFGNTMSSKCNCQTFARYLTEQFSYNNIRFPQGASVVSDNSLTSAVMNNKEIERDGKILVVREMEALAEMFGATVTYDTSLLPLIESDDINTATPFLYVELESDEICRKIASRSVLIKGFYKVWCDCKTYDEALGQIAALHDLEYLVGYHQGKHWKLDFESFGKRMSREEQLKRMHRLKPSQLWSKGSVSMVPVPGTEHITWALFEEYGLNGNEREEPLRMFLATTVAKGSRDAIARFNLQERKYLGTTSMDPELSIISINMGHVRENTLMLDPFVGTGSFVLVASAFGAQTFGCDIDIHAMQKQKECNIDTNFQQLGLSDKFMGPILCDNSSPPWRSIPIFESIVCDPPYGIRAGAKKIGPDKNRRVKRPPEGFRWSFIPEHCEYKVPDVMADLLELAAKNLVMNGRLVYWLPTTPEFKESDLPKHPCLALVSNCLQVLSLKWGRRLITMKKVLDFDPIAHNKDNLTKFDLGQIEPAHEDLRERYYAPAEETMPNNKPDSEKTKKQLTKELKRKATVEWRRQNGLAIHDSQLDYKQTKRKEKKANAKLKKEKKLKEEQEEEEKKKQQIEIVQKKEEEIKKE</sequence>
<feature type="compositionally biased region" description="Basic and acidic residues" evidence="11">
    <location>
        <begin position="985"/>
        <end position="1000"/>
    </location>
</feature>
<evidence type="ECO:0000256" key="11">
    <source>
        <dbReference type="SAM" id="MobiDB-lite"/>
    </source>
</evidence>
<keyword evidence="5 10" id="KW-0808">Transferase</keyword>
<keyword evidence="2" id="KW-0963">Cytoplasm</keyword>
<dbReference type="Gene3D" id="3.40.50.150">
    <property type="entry name" value="Vaccinia Virus protein VP39"/>
    <property type="match status" value="1"/>
</dbReference>
<dbReference type="GO" id="GO:0160102">
    <property type="term" value="F:tRNA (guanine(10)-N2)-methyltransferase activity"/>
    <property type="evidence" value="ECO:0007669"/>
    <property type="project" value="UniProtKB-EC"/>
</dbReference>
<name>F4Q4W7_CACFS</name>
<keyword evidence="3 10" id="KW-0820">tRNA-binding</keyword>
<dbReference type="Proteomes" id="UP000007797">
    <property type="component" value="Unassembled WGS sequence"/>
</dbReference>
<keyword evidence="8 10" id="KW-0694">RNA-binding</keyword>
<dbReference type="PROSITE" id="PS00092">
    <property type="entry name" value="N6_MTASE"/>
    <property type="match status" value="1"/>
</dbReference>
<evidence type="ECO:0000256" key="1">
    <source>
        <dbReference type="ARBA" id="ARBA00004496"/>
    </source>
</evidence>
<dbReference type="PANTHER" id="PTHR13370">
    <property type="entry name" value="RNA METHYLASE-RELATED"/>
    <property type="match status" value="1"/>
</dbReference>
<accession>F4Q4W7</accession>
<gene>
    <name evidence="13" type="primary">trmt11</name>
    <name evidence="13" type="ORF">DFA_08055</name>
</gene>
<dbReference type="GO" id="GO:0005737">
    <property type="term" value="C:cytoplasm"/>
    <property type="evidence" value="ECO:0007669"/>
    <property type="project" value="UniProtKB-SubCell"/>
</dbReference>
<dbReference type="GO" id="GO:0000049">
    <property type="term" value="F:tRNA binding"/>
    <property type="evidence" value="ECO:0007669"/>
    <property type="project" value="UniProtKB-UniRule"/>
</dbReference>
<dbReference type="RefSeq" id="XP_004355557.1">
    <property type="nucleotide sequence ID" value="XM_004355504.1"/>
</dbReference>
<feature type="compositionally biased region" description="Basic and acidic residues" evidence="11">
    <location>
        <begin position="930"/>
        <end position="944"/>
    </location>
</feature>
<evidence type="ECO:0000313" key="13">
    <source>
        <dbReference type="EMBL" id="EGG17073.1"/>
    </source>
</evidence>
<feature type="region of interest" description="Disordered" evidence="11">
    <location>
        <begin position="920"/>
        <end position="944"/>
    </location>
</feature>
<protein>
    <recommendedName>
        <fullName evidence="9">tRNA (guanine(10)-N(2))-methyltransferase</fullName>
        <ecNumber evidence="9">2.1.1.214</ecNumber>
    </recommendedName>
</protein>
<dbReference type="PROSITE" id="PS51627">
    <property type="entry name" value="SAM_MT_TRM11"/>
    <property type="match status" value="1"/>
</dbReference>
<dbReference type="EC" id="2.1.1.214" evidence="9"/>
<evidence type="ECO:0000256" key="3">
    <source>
        <dbReference type="ARBA" id="ARBA00022555"/>
    </source>
</evidence>
<evidence type="ECO:0000313" key="14">
    <source>
        <dbReference type="Proteomes" id="UP000007797"/>
    </source>
</evidence>
<evidence type="ECO:0000256" key="6">
    <source>
        <dbReference type="ARBA" id="ARBA00022691"/>
    </source>
</evidence>
<keyword evidence="7 10" id="KW-0819">tRNA processing</keyword>
<evidence type="ECO:0000259" key="12">
    <source>
        <dbReference type="Pfam" id="PF25904"/>
    </source>
</evidence>
<comment type="subcellular location">
    <subcellularLocation>
        <location evidence="1">Cytoplasm</location>
    </subcellularLocation>
</comment>
<evidence type="ECO:0000256" key="10">
    <source>
        <dbReference type="PROSITE-ProRule" id="PRU00959"/>
    </source>
</evidence>
<dbReference type="InterPro" id="IPR002052">
    <property type="entry name" value="DNA_methylase_N6_adenine_CS"/>
</dbReference>
<evidence type="ECO:0000256" key="7">
    <source>
        <dbReference type="ARBA" id="ARBA00022694"/>
    </source>
</evidence>
<feature type="domain" description="tRNA (guanine(10)-N(2))-methyltransferase TRMT11 N-terminal" evidence="12">
    <location>
        <begin position="521"/>
        <end position="663"/>
    </location>
</feature>
<dbReference type="AlphaFoldDB" id="F4Q4W7"/>
<reference evidence="14" key="1">
    <citation type="journal article" date="2011" name="Genome Res.">
        <title>Phylogeny-wide analysis of social amoeba genomes highlights ancient origins for complex intercellular communication.</title>
        <authorList>
            <person name="Heidel A.J."/>
            <person name="Lawal H.M."/>
            <person name="Felder M."/>
            <person name="Schilde C."/>
            <person name="Helps N.R."/>
            <person name="Tunggal B."/>
            <person name="Rivero F."/>
            <person name="John U."/>
            <person name="Schleicher M."/>
            <person name="Eichinger L."/>
            <person name="Platzer M."/>
            <person name="Noegel A.A."/>
            <person name="Schaap P."/>
            <person name="Gloeckner G."/>
        </authorList>
    </citation>
    <scope>NUCLEOTIDE SEQUENCE [LARGE SCALE GENOMIC DNA]</scope>
    <source>
        <strain evidence="14">SH3</strain>
    </source>
</reference>
<dbReference type="OrthoDB" id="296065at2759"/>
<evidence type="ECO:0000256" key="4">
    <source>
        <dbReference type="ARBA" id="ARBA00022603"/>
    </source>
</evidence>
<dbReference type="GO" id="GO:0032259">
    <property type="term" value="P:methylation"/>
    <property type="evidence" value="ECO:0007669"/>
    <property type="project" value="UniProtKB-UniRule"/>
</dbReference>
<dbReference type="InterPro" id="IPR029063">
    <property type="entry name" value="SAM-dependent_MTases_sf"/>
</dbReference>
<evidence type="ECO:0000256" key="9">
    <source>
        <dbReference type="ARBA" id="ARBA00066937"/>
    </source>
</evidence>
<keyword evidence="4 10" id="KW-0489">Methyltransferase</keyword>
<feature type="compositionally biased region" description="Basic residues" evidence="11">
    <location>
        <begin position="969"/>
        <end position="984"/>
    </location>
</feature>
<dbReference type="InterPro" id="IPR016691">
    <property type="entry name" value="TRMT11"/>
</dbReference>
<evidence type="ECO:0000256" key="8">
    <source>
        <dbReference type="ARBA" id="ARBA00022884"/>
    </source>
</evidence>
<dbReference type="KEGG" id="dfa:DFA_08055"/>
<comment type="similarity">
    <text evidence="10">Belongs to the class I-like SAM-binding methyltransferase superfamily. TRM11 methyltransferase family.</text>
</comment>
<dbReference type="PANTHER" id="PTHR13370:SF3">
    <property type="entry name" value="TRNA (GUANINE(10)-N2)-METHYLTRANSFERASE HOMOLOG"/>
    <property type="match status" value="1"/>
</dbReference>
<dbReference type="GeneID" id="14869104"/>
<proteinExistence type="inferred from homology"/>
<dbReference type="Pfam" id="PF25904">
    <property type="entry name" value="Tmrp11_N"/>
    <property type="match status" value="1"/>
</dbReference>
<dbReference type="GO" id="GO:0008033">
    <property type="term" value="P:tRNA processing"/>
    <property type="evidence" value="ECO:0007669"/>
    <property type="project" value="UniProtKB-UniRule"/>
</dbReference>